<evidence type="ECO:0000256" key="11">
    <source>
        <dbReference type="ARBA" id="ARBA00022843"/>
    </source>
</evidence>
<dbReference type="AlphaFoldDB" id="A0AAD7T176"/>
<dbReference type="GO" id="GO:0051301">
    <property type="term" value="P:cell division"/>
    <property type="evidence" value="ECO:0007669"/>
    <property type="project" value="UniProtKB-KW"/>
</dbReference>
<evidence type="ECO:0000256" key="8">
    <source>
        <dbReference type="ARBA" id="ARBA00022723"/>
    </source>
</evidence>
<name>A0AAD7T176_9TELE</name>
<dbReference type="PROSITE" id="PS51793">
    <property type="entry name" value="MIS18"/>
    <property type="match status" value="1"/>
</dbReference>
<comment type="function">
    <text evidence="1">Required for recruitment of CENPA to centromeres and normal chromosome segregation during mitosis.</text>
</comment>
<dbReference type="GO" id="GO:0000785">
    <property type="term" value="C:chromatin"/>
    <property type="evidence" value="ECO:0007669"/>
    <property type="project" value="TreeGrafter"/>
</dbReference>
<comment type="subunit">
    <text evidence="16">Homodimer, and heterodimer with OIP5/MIS18B. Identified in a complex containing MIS18A, OIP5/MIS18B, MIS18BP1, RBBP7 and RBBP4.</text>
</comment>
<keyword evidence="14" id="KW-0137">Centromere</keyword>
<evidence type="ECO:0000256" key="10">
    <source>
        <dbReference type="ARBA" id="ARBA00022833"/>
    </source>
</evidence>
<accession>A0AAD7T176</accession>
<dbReference type="GO" id="GO:0005634">
    <property type="term" value="C:nucleus"/>
    <property type="evidence" value="ECO:0007669"/>
    <property type="project" value="UniProtKB-SubCell"/>
</dbReference>
<keyword evidence="4" id="KW-0158">Chromosome</keyword>
<keyword evidence="6" id="KW-0597">Phosphoprotein</keyword>
<keyword evidence="7" id="KW-0132">Cell division</keyword>
<protein>
    <recommendedName>
        <fullName evidence="15">Protein Mis18-alpha</fullName>
    </recommendedName>
</protein>
<dbReference type="Proteomes" id="UP001221898">
    <property type="component" value="Unassembled WGS sequence"/>
</dbReference>
<comment type="caution">
    <text evidence="18">The sequence shown here is derived from an EMBL/GenBank/DDBJ whole genome shotgun (WGS) entry which is preliminary data.</text>
</comment>
<evidence type="ECO:0000259" key="17">
    <source>
        <dbReference type="PROSITE" id="PS51793"/>
    </source>
</evidence>
<keyword evidence="12" id="KW-0539">Nucleus</keyword>
<dbReference type="InterPro" id="IPR004910">
    <property type="entry name" value="Yippee/Mis18/Cereblon"/>
</dbReference>
<reference evidence="18" key="1">
    <citation type="journal article" date="2023" name="Science">
        <title>Genome structures resolve the early diversification of teleost fishes.</title>
        <authorList>
            <person name="Parey E."/>
            <person name="Louis A."/>
            <person name="Montfort J."/>
            <person name="Bouchez O."/>
            <person name="Roques C."/>
            <person name="Iampietro C."/>
            <person name="Lluch J."/>
            <person name="Castinel A."/>
            <person name="Donnadieu C."/>
            <person name="Desvignes T."/>
            <person name="Floi Bucao C."/>
            <person name="Jouanno E."/>
            <person name="Wen M."/>
            <person name="Mejri S."/>
            <person name="Dirks R."/>
            <person name="Jansen H."/>
            <person name="Henkel C."/>
            <person name="Chen W.J."/>
            <person name="Zahm M."/>
            <person name="Cabau C."/>
            <person name="Klopp C."/>
            <person name="Thompson A.W."/>
            <person name="Robinson-Rechavi M."/>
            <person name="Braasch I."/>
            <person name="Lecointre G."/>
            <person name="Bobe J."/>
            <person name="Postlethwait J.H."/>
            <person name="Berthelot C."/>
            <person name="Roest Crollius H."/>
            <person name="Guiguen Y."/>
        </authorList>
    </citation>
    <scope>NUCLEOTIDE SEQUENCE</scope>
    <source>
        <strain evidence="18">NC1722</strain>
    </source>
</reference>
<proteinExistence type="predicted"/>
<gene>
    <name evidence="18" type="ORF">AAFF_G00128600</name>
</gene>
<dbReference type="GO" id="GO:0034080">
    <property type="term" value="P:CENP-A containing chromatin assembly"/>
    <property type="evidence" value="ECO:0007669"/>
    <property type="project" value="TreeGrafter"/>
</dbReference>
<evidence type="ECO:0000256" key="14">
    <source>
        <dbReference type="ARBA" id="ARBA00023328"/>
    </source>
</evidence>
<dbReference type="PANTHER" id="PTHR16431">
    <property type="entry name" value="NEUROGENIC PROTEIN MASTERMIND"/>
    <property type="match status" value="1"/>
</dbReference>
<keyword evidence="11" id="KW-0832">Ubl conjugation</keyword>
<dbReference type="GO" id="GO:0000775">
    <property type="term" value="C:chromosome, centromeric region"/>
    <property type="evidence" value="ECO:0007669"/>
    <property type="project" value="UniProtKB-SubCell"/>
</dbReference>
<feature type="domain" description="Mis18" evidence="17">
    <location>
        <begin position="45"/>
        <end position="143"/>
    </location>
</feature>
<evidence type="ECO:0000256" key="2">
    <source>
        <dbReference type="ARBA" id="ARBA00004123"/>
    </source>
</evidence>
<evidence type="ECO:0000256" key="12">
    <source>
        <dbReference type="ARBA" id="ARBA00023242"/>
    </source>
</evidence>
<dbReference type="Pfam" id="PF03226">
    <property type="entry name" value="Yippee-Mis18"/>
    <property type="match status" value="1"/>
</dbReference>
<evidence type="ECO:0000256" key="13">
    <source>
        <dbReference type="ARBA" id="ARBA00023306"/>
    </source>
</evidence>
<evidence type="ECO:0000313" key="19">
    <source>
        <dbReference type="Proteomes" id="UP001221898"/>
    </source>
</evidence>
<comment type="subcellular location">
    <subcellularLocation>
        <location evidence="3">Chromosome</location>
        <location evidence="3">Centromere</location>
    </subcellularLocation>
    <subcellularLocation>
        <location evidence="2">Nucleus</location>
    </subcellularLocation>
</comment>
<keyword evidence="9" id="KW-0498">Mitosis</keyword>
<evidence type="ECO:0000256" key="7">
    <source>
        <dbReference type="ARBA" id="ARBA00022618"/>
    </source>
</evidence>
<evidence type="ECO:0000256" key="5">
    <source>
        <dbReference type="ARBA" id="ARBA00022499"/>
    </source>
</evidence>
<evidence type="ECO:0000256" key="3">
    <source>
        <dbReference type="ARBA" id="ARBA00004584"/>
    </source>
</evidence>
<keyword evidence="13" id="KW-0131">Cell cycle</keyword>
<keyword evidence="8" id="KW-0479">Metal-binding</keyword>
<keyword evidence="10" id="KW-0862">Zinc</keyword>
<evidence type="ECO:0000313" key="18">
    <source>
        <dbReference type="EMBL" id="KAJ8412524.1"/>
    </source>
</evidence>
<sequence length="197" mass="21794">MAMSRRGNPCLRNATFTAETETDQDSSLGLNECNNKHVEEDIEAPVVFQCGRCKLPIGDSLSWVGSEDEQKQVLLKRVTDNVVVGSEPFVSGTHVELGCLLVNLSCLGCSSPLGSIYKSTPTTLDYKRSLFCLNVEHLECYTLGSSEQKMVEDMQEEPVTLEYRGNVDMQISKIKALAVSMGQRLLEIEVQLQNKGQ</sequence>
<keyword evidence="5" id="KW-1017">Isopeptide bond</keyword>
<evidence type="ECO:0000256" key="16">
    <source>
        <dbReference type="ARBA" id="ARBA00046705"/>
    </source>
</evidence>
<evidence type="ECO:0000256" key="15">
    <source>
        <dbReference type="ARBA" id="ARBA00039650"/>
    </source>
</evidence>
<dbReference type="InterPro" id="IPR034752">
    <property type="entry name" value="Mis18"/>
</dbReference>
<keyword evidence="19" id="KW-1185">Reference proteome</keyword>
<evidence type="ECO:0000256" key="4">
    <source>
        <dbReference type="ARBA" id="ARBA00022454"/>
    </source>
</evidence>
<evidence type="ECO:0000256" key="6">
    <source>
        <dbReference type="ARBA" id="ARBA00022553"/>
    </source>
</evidence>
<evidence type="ECO:0000256" key="1">
    <source>
        <dbReference type="ARBA" id="ARBA00003694"/>
    </source>
</evidence>
<evidence type="ECO:0000256" key="9">
    <source>
        <dbReference type="ARBA" id="ARBA00022776"/>
    </source>
</evidence>
<dbReference type="EMBL" id="JAINUG010000019">
    <property type="protein sequence ID" value="KAJ8412524.1"/>
    <property type="molecule type" value="Genomic_DNA"/>
</dbReference>
<organism evidence="18 19">
    <name type="scientific">Aldrovandia affinis</name>
    <dbReference type="NCBI Taxonomy" id="143900"/>
    <lineage>
        <taxon>Eukaryota</taxon>
        <taxon>Metazoa</taxon>
        <taxon>Chordata</taxon>
        <taxon>Craniata</taxon>
        <taxon>Vertebrata</taxon>
        <taxon>Euteleostomi</taxon>
        <taxon>Actinopterygii</taxon>
        <taxon>Neopterygii</taxon>
        <taxon>Teleostei</taxon>
        <taxon>Notacanthiformes</taxon>
        <taxon>Halosauridae</taxon>
        <taxon>Aldrovandia</taxon>
    </lineage>
</organism>
<dbReference type="PANTHER" id="PTHR16431:SF2">
    <property type="entry name" value="PROTEIN MIS18-ALPHA"/>
    <property type="match status" value="1"/>
</dbReference>
<dbReference type="GO" id="GO:0046872">
    <property type="term" value="F:metal ion binding"/>
    <property type="evidence" value="ECO:0007669"/>
    <property type="project" value="UniProtKB-KW"/>
</dbReference>
<dbReference type="GO" id="GO:0007059">
    <property type="term" value="P:chromosome segregation"/>
    <property type="evidence" value="ECO:0007669"/>
    <property type="project" value="TreeGrafter"/>
</dbReference>